<comment type="caution">
    <text evidence="1">The sequence shown here is derived from an EMBL/GenBank/DDBJ whole genome shotgun (WGS) entry which is preliminary data.</text>
</comment>
<sequence>MSLFVVAVLFITGCAPKEEVNMSKEIPEGKPDTWIADRTIKGLVFMSDGDVSAEMNPEIAKELKEKTGITLELQGISQEDSTQALTSGLAAGDLPDFIAYYLNHSGRPEMQILLKAAREGMFTDLTPMLKETKIYSKYFEEGYLPTDTKDNVMFRDEFGGSSYFVHMTVPRKPGTVTTKYVGGPYILKDIVDQLKIDPVSIDTTEELYDLAIKIKEGNFKDKNGKAITPIGPTAWGGADKDQIFNDLVWTGDSGEKFLKDDNGKLLHESQTDYGMKRIELVQKLLNEKLMHPEYFTMEENRAKEGIVNKSFGIVSDMHNYIVQNNDLKYIPLGPMNTVEGEYQMQLTYKSGYAGWSIPSTTENPEDIVKLADFLTSREGKLLSQYGIEGRDYTLDEKGNPIVKQEVLDLKESNPDEAKKLGFRGVGSYWAEHLGYTDLDRLEDFGEAEYGDSASKASNTAATEIIKMWKFDEKYKNANVIDGSTPQAFIFEYENGANLEIALTKYNESLLRAYYSKDLNEAKQIMDEAAEQIKQAGLDGYLEMIENKEKEGLNIRF</sequence>
<proteinExistence type="predicted"/>
<evidence type="ECO:0000313" key="1">
    <source>
        <dbReference type="EMBL" id="MBZ5750576.1"/>
    </source>
</evidence>
<dbReference type="InterPro" id="IPR006059">
    <property type="entry name" value="SBP"/>
</dbReference>
<accession>A0ABS7UQK8</accession>
<dbReference type="Gene3D" id="3.40.190.10">
    <property type="entry name" value="Periplasmic binding protein-like II"/>
    <property type="match status" value="2"/>
</dbReference>
<dbReference type="PANTHER" id="PTHR43649:SF12">
    <property type="entry name" value="DIACETYLCHITOBIOSE BINDING PROTEIN DASA"/>
    <property type="match status" value="1"/>
</dbReference>
<evidence type="ECO:0000313" key="2">
    <source>
        <dbReference type="Proteomes" id="UP001165287"/>
    </source>
</evidence>
<gene>
    <name evidence="1" type="ORF">K9V48_10015</name>
</gene>
<reference evidence="1" key="1">
    <citation type="submission" date="2024-05" db="EMBL/GenBank/DDBJ databases">
        <title>Metabacillus sp. nov., isolated from the rhizosphere soil of tomato plants.</title>
        <authorList>
            <person name="Ma R."/>
        </authorList>
    </citation>
    <scope>NUCLEOTIDE SEQUENCE</scope>
    <source>
        <strain evidence="1">DBTR6</strain>
    </source>
</reference>
<dbReference type="Pfam" id="PF01547">
    <property type="entry name" value="SBP_bac_1"/>
    <property type="match status" value="1"/>
</dbReference>
<protein>
    <submittedName>
        <fullName evidence="1">Extracellular solute-binding protein</fullName>
    </submittedName>
</protein>
<name>A0ABS7UQK8_9BACI</name>
<organism evidence="1 2">
    <name type="scientific">Metabacillus rhizolycopersici</name>
    <dbReference type="NCBI Taxonomy" id="2875709"/>
    <lineage>
        <taxon>Bacteria</taxon>
        <taxon>Bacillati</taxon>
        <taxon>Bacillota</taxon>
        <taxon>Bacilli</taxon>
        <taxon>Bacillales</taxon>
        <taxon>Bacillaceae</taxon>
        <taxon>Metabacillus</taxon>
    </lineage>
</organism>
<dbReference type="PANTHER" id="PTHR43649">
    <property type="entry name" value="ARABINOSE-BINDING PROTEIN-RELATED"/>
    <property type="match status" value="1"/>
</dbReference>
<dbReference type="InterPro" id="IPR050490">
    <property type="entry name" value="Bact_solute-bd_prot1"/>
</dbReference>
<keyword evidence="2" id="KW-1185">Reference proteome</keyword>
<dbReference type="EMBL" id="JAIQUM010000017">
    <property type="protein sequence ID" value="MBZ5750576.1"/>
    <property type="molecule type" value="Genomic_DNA"/>
</dbReference>
<dbReference type="SUPFAM" id="SSF53850">
    <property type="entry name" value="Periplasmic binding protein-like II"/>
    <property type="match status" value="1"/>
</dbReference>
<dbReference type="Proteomes" id="UP001165287">
    <property type="component" value="Unassembled WGS sequence"/>
</dbReference>